<dbReference type="GO" id="GO:0046933">
    <property type="term" value="F:proton-transporting ATP synthase activity, rotational mechanism"/>
    <property type="evidence" value="ECO:0007669"/>
    <property type="project" value="UniProtKB-UniRule"/>
</dbReference>
<comment type="function">
    <text evidence="13">Produces ATP from ADP in the presence of a proton gradient across the membrane. The catalytic sites are hosted primarily by the beta subunits.</text>
</comment>
<dbReference type="HAMAP" id="MF_01347">
    <property type="entry name" value="ATP_synth_beta_bact"/>
    <property type="match status" value="1"/>
</dbReference>
<protein>
    <recommendedName>
        <fullName evidence="13">ATP synthase subunit beta</fullName>
        <ecNumber evidence="13">7.1.2.2</ecNumber>
    </recommendedName>
    <alternativeName>
        <fullName evidence="13">ATP synthase F1 sector subunit beta</fullName>
    </alternativeName>
    <alternativeName>
        <fullName evidence="13">F-ATPase subunit beta</fullName>
    </alternativeName>
</protein>
<dbReference type="InterPro" id="IPR027417">
    <property type="entry name" value="P-loop_NTPase"/>
</dbReference>
<evidence type="ECO:0000256" key="2">
    <source>
        <dbReference type="ARBA" id="ARBA00022448"/>
    </source>
</evidence>
<dbReference type="SUPFAM" id="SSF50615">
    <property type="entry name" value="N-terminal domain of alpha and beta subunits of F1 ATP synthase"/>
    <property type="match status" value="1"/>
</dbReference>
<dbReference type="PANTHER" id="PTHR15184">
    <property type="entry name" value="ATP SYNTHASE"/>
    <property type="match status" value="1"/>
</dbReference>
<dbReference type="Gene3D" id="1.10.1140.10">
    <property type="entry name" value="Bovine Mitochondrial F1-atpase, Atp Synthase Beta Chain, Chain D, domain 3"/>
    <property type="match status" value="1"/>
</dbReference>
<name>A0AAX1EDC4_9GAMM</name>
<keyword evidence="9 13" id="KW-0472">Membrane</keyword>
<evidence type="ECO:0000256" key="5">
    <source>
        <dbReference type="ARBA" id="ARBA00022781"/>
    </source>
</evidence>
<keyword evidence="5 13" id="KW-0375">Hydrogen ion transport</keyword>
<keyword evidence="2 13" id="KW-0813">Transport</keyword>
<gene>
    <name evidence="13 15" type="primary">atpD</name>
    <name evidence="15" type="ORF">E3983_00600</name>
</gene>
<dbReference type="PANTHER" id="PTHR15184:SF71">
    <property type="entry name" value="ATP SYNTHASE SUBUNIT BETA, MITOCHONDRIAL"/>
    <property type="match status" value="1"/>
</dbReference>
<proteinExistence type="inferred from homology"/>
<dbReference type="InterPro" id="IPR024034">
    <property type="entry name" value="ATPase_F1/V1_b/a_C"/>
</dbReference>
<dbReference type="InterPro" id="IPR005722">
    <property type="entry name" value="ATP_synth_F1_bsu"/>
</dbReference>
<dbReference type="Proteomes" id="UP000295517">
    <property type="component" value="Chromosome"/>
</dbReference>
<dbReference type="NCBIfam" id="TIGR01039">
    <property type="entry name" value="atpD"/>
    <property type="match status" value="1"/>
</dbReference>
<evidence type="ECO:0000256" key="7">
    <source>
        <dbReference type="ARBA" id="ARBA00022967"/>
    </source>
</evidence>
<dbReference type="InterPro" id="IPR004100">
    <property type="entry name" value="ATPase_F1/V1/A1_a/bsu_N"/>
</dbReference>
<keyword evidence="11 13" id="KW-0066">ATP synthesis</keyword>
<dbReference type="CDD" id="cd18115">
    <property type="entry name" value="ATP-synt_F1_beta_N"/>
    <property type="match status" value="1"/>
</dbReference>
<feature type="domain" description="AAA+ ATPase" evidence="14">
    <location>
        <begin position="141"/>
        <end position="326"/>
    </location>
</feature>
<dbReference type="RefSeq" id="WP_135059488.1">
    <property type="nucleotide sequence ID" value="NZ_CP038254.1"/>
</dbReference>
<evidence type="ECO:0000256" key="13">
    <source>
        <dbReference type="HAMAP-Rule" id="MF_01347"/>
    </source>
</evidence>
<dbReference type="EC" id="7.1.2.2" evidence="13"/>
<evidence type="ECO:0000259" key="14">
    <source>
        <dbReference type="SMART" id="SM00382"/>
    </source>
</evidence>
<dbReference type="CDD" id="cd18110">
    <property type="entry name" value="ATP-synt_F1_beta_C"/>
    <property type="match status" value="1"/>
</dbReference>
<keyword evidence="8 13" id="KW-0406">Ion transport</keyword>
<organism evidence="15 16">
    <name type="scientific">Legionella israelensis</name>
    <dbReference type="NCBI Taxonomy" id="454"/>
    <lineage>
        <taxon>Bacteria</taxon>
        <taxon>Pseudomonadati</taxon>
        <taxon>Pseudomonadota</taxon>
        <taxon>Gammaproteobacteria</taxon>
        <taxon>Legionellales</taxon>
        <taxon>Legionellaceae</taxon>
        <taxon>Legionella</taxon>
    </lineage>
</organism>
<evidence type="ECO:0000256" key="8">
    <source>
        <dbReference type="ARBA" id="ARBA00023065"/>
    </source>
</evidence>
<evidence type="ECO:0000256" key="6">
    <source>
        <dbReference type="ARBA" id="ARBA00022840"/>
    </source>
</evidence>
<reference evidence="15 16" key="1">
    <citation type="submission" date="2019-03" db="EMBL/GenBank/DDBJ databases">
        <title>Diverse conjugative elements silence natural transformation in Legionella species.</title>
        <authorList>
            <person name="Durieux I."/>
            <person name="Ginevra C."/>
            <person name="Attaiech L."/>
            <person name="Picq K."/>
            <person name="Juan P.A."/>
            <person name="Jarraud S."/>
            <person name="Charpentier X."/>
        </authorList>
    </citation>
    <scope>NUCLEOTIDE SEQUENCE [LARGE SCALE GENOMIC DNA]</scope>
    <source>
        <strain evidence="15 16">HL-0427-4011</strain>
    </source>
</reference>
<dbReference type="FunFam" id="1.10.1140.10:FF:000001">
    <property type="entry name" value="ATP synthase subunit beta"/>
    <property type="match status" value="1"/>
</dbReference>
<dbReference type="EMBL" id="CP038254">
    <property type="protein sequence ID" value="QBR82982.1"/>
    <property type="molecule type" value="Genomic_DNA"/>
</dbReference>
<dbReference type="InterPro" id="IPR036121">
    <property type="entry name" value="ATPase_F1/V1/A1_a/bsu_N_sf"/>
</dbReference>
<evidence type="ECO:0000313" key="15">
    <source>
        <dbReference type="EMBL" id="QBR82982.1"/>
    </source>
</evidence>
<keyword evidence="6 13" id="KW-0067">ATP-binding</keyword>
<evidence type="ECO:0000256" key="10">
    <source>
        <dbReference type="ARBA" id="ARBA00023196"/>
    </source>
</evidence>
<dbReference type="Pfam" id="PF00006">
    <property type="entry name" value="ATP-synt_ab"/>
    <property type="match status" value="1"/>
</dbReference>
<dbReference type="Pfam" id="PF22919">
    <property type="entry name" value="ATP-synt_VA_C"/>
    <property type="match status" value="1"/>
</dbReference>
<keyword evidence="3 13" id="KW-1003">Cell membrane</keyword>
<dbReference type="FunFam" id="3.40.50.300:FF:000004">
    <property type="entry name" value="ATP synthase subunit beta"/>
    <property type="match status" value="1"/>
</dbReference>
<evidence type="ECO:0000256" key="4">
    <source>
        <dbReference type="ARBA" id="ARBA00022741"/>
    </source>
</evidence>
<evidence type="ECO:0000313" key="16">
    <source>
        <dbReference type="Proteomes" id="UP000295517"/>
    </source>
</evidence>
<sequence>MSSLGTVVEVIGPVVDVEFPRDNVPKVYDALKLVDGDLVFEVQQQLGDGVVRTIAMGTTDGLKRGEQAKNTGEPIKVPVGTKTLGRIMDVLGHPVDDAGPVESEEHWSIHREAPSYEEQAGSQEILETGIKVVDLLCPFAKGGKVGLFGGAGVGKTVNMMELIRNIAIEHSGYSVFAGVGERTREGNDFYHEMKESNVLDKVSLVYGQMNEPPGNRLRVALTGLTMAEKFRDEGRDVLLFIDNIYRYTLAGVEVSALLGRMPSAVGYQPTLAEEMGMLQERITSTKTGSITSIQAVYVPADDLTDPSPATTFAHLDATVVLSRQIAELGIYPAVDPLDSTSRQLDPLVVGEEHYSIARRVQQTLQRYKELKDIIAILGMDELSEDDKRVVTRARKIQRFLSQPFFVAEVFTGAPGKYVPLKETIKGFQAILSGEYDDLPEQAFYMVGSIEEAVAKAKTL</sequence>
<comment type="catalytic activity">
    <reaction evidence="13">
        <text>ATP + H2O + 4 H(+)(in) = ADP + phosphate + 5 H(+)(out)</text>
        <dbReference type="Rhea" id="RHEA:57720"/>
        <dbReference type="ChEBI" id="CHEBI:15377"/>
        <dbReference type="ChEBI" id="CHEBI:15378"/>
        <dbReference type="ChEBI" id="CHEBI:30616"/>
        <dbReference type="ChEBI" id="CHEBI:43474"/>
        <dbReference type="ChEBI" id="CHEBI:456216"/>
        <dbReference type="EC" id="7.1.2.2"/>
    </reaction>
</comment>
<dbReference type="CDD" id="cd01133">
    <property type="entry name" value="F1-ATPase_beta_CD"/>
    <property type="match status" value="1"/>
</dbReference>
<dbReference type="InterPro" id="IPR020003">
    <property type="entry name" value="ATPase_a/bsu_AS"/>
</dbReference>
<dbReference type="PROSITE" id="PS00152">
    <property type="entry name" value="ATPASE_ALPHA_BETA"/>
    <property type="match status" value="1"/>
</dbReference>
<feature type="binding site" evidence="13">
    <location>
        <begin position="149"/>
        <end position="156"/>
    </location>
    <ligand>
        <name>ATP</name>
        <dbReference type="ChEBI" id="CHEBI:30616"/>
    </ligand>
</feature>
<evidence type="ECO:0000256" key="9">
    <source>
        <dbReference type="ARBA" id="ARBA00023136"/>
    </source>
</evidence>
<dbReference type="InterPro" id="IPR000194">
    <property type="entry name" value="ATPase_F1/V1/A1_a/bsu_nucl-bd"/>
</dbReference>
<dbReference type="GO" id="GO:0005524">
    <property type="term" value="F:ATP binding"/>
    <property type="evidence" value="ECO:0007669"/>
    <property type="project" value="UniProtKB-UniRule"/>
</dbReference>
<dbReference type="SUPFAM" id="SSF52540">
    <property type="entry name" value="P-loop containing nucleoside triphosphate hydrolases"/>
    <property type="match status" value="1"/>
</dbReference>
<comment type="subcellular location">
    <subcellularLocation>
        <location evidence="13">Cell membrane</location>
        <topology evidence="13">Peripheral membrane protein</topology>
    </subcellularLocation>
    <subcellularLocation>
        <location evidence="1">Membrane</location>
        <topology evidence="1">Peripheral membrane protein</topology>
    </subcellularLocation>
</comment>
<keyword evidence="4 13" id="KW-0547">Nucleotide-binding</keyword>
<dbReference type="InterPro" id="IPR003593">
    <property type="entry name" value="AAA+_ATPase"/>
</dbReference>
<dbReference type="Gene3D" id="3.40.50.300">
    <property type="entry name" value="P-loop containing nucleotide triphosphate hydrolases"/>
    <property type="match status" value="1"/>
</dbReference>
<evidence type="ECO:0000256" key="1">
    <source>
        <dbReference type="ARBA" id="ARBA00004170"/>
    </source>
</evidence>
<evidence type="ECO:0000256" key="12">
    <source>
        <dbReference type="ARBA" id="ARBA00024342"/>
    </source>
</evidence>
<keyword evidence="10 13" id="KW-0139">CF(1)</keyword>
<dbReference type="SUPFAM" id="SSF47917">
    <property type="entry name" value="C-terminal domain of alpha and beta subunits of F1 ATP synthase"/>
    <property type="match status" value="1"/>
</dbReference>
<evidence type="ECO:0000256" key="11">
    <source>
        <dbReference type="ARBA" id="ARBA00023310"/>
    </source>
</evidence>
<keyword evidence="7 13" id="KW-1278">Translocase</keyword>
<dbReference type="GO" id="GO:0005886">
    <property type="term" value="C:plasma membrane"/>
    <property type="evidence" value="ECO:0007669"/>
    <property type="project" value="UniProtKB-SubCell"/>
</dbReference>
<accession>A0AAX1EDC4</accession>
<evidence type="ECO:0000256" key="3">
    <source>
        <dbReference type="ARBA" id="ARBA00022475"/>
    </source>
</evidence>
<comment type="similarity">
    <text evidence="12">Belongs to the ATPase alpha/beta chains family. T3SS ATPase subfamily.</text>
</comment>
<dbReference type="GO" id="GO:0045259">
    <property type="term" value="C:proton-transporting ATP synthase complex"/>
    <property type="evidence" value="ECO:0007669"/>
    <property type="project" value="UniProtKB-KW"/>
</dbReference>
<dbReference type="AlphaFoldDB" id="A0AAX1EDC4"/>
<dbReference type="SMART" id="SM00382">
    <property type="entry name" value="AAA"/>
    <property type="match status" value="1"/>
</dbReference>
<dbReference type="InterPro" id="IPR055190">
    <property type="entry name" value="ATP-synt_VA_C"/>
</dbReference>
<dbReference type="InterPro" id="IPR050053">
    <property type="entry name" value="ATPase_alpha/beta_chains"/>
</dbReference>
<dbReference type="Pfam" id="PF02874">
    <property type="entry name" value="ATP-synt_ab_N"/>
    <property type="match status" value="1"/>
</dbReference>
<dbReference type="Gene3D" id="2.40.10.170">
    <property type="match status" value="1"/>
</dbReference>